<organism evidence="1">
    <name type="scientific">bioreactor metagenome</name>
    <dbReference type="NCBI Taxonomy" id="1076179"/>
    <lineage>
        <taxon>unclassified sequences</taxon>
        <taxon>metagenomes</taxon>
        <taxon>ecological metagenomes</taxon>
    </lineage>
</organism>
<name>A0A645JG01_9ZZZZ</name>
<comment type="caution">
    <text evidence="1">The sequence shown here is derived from an EMBL/GenBank/DDBJ whole genome shotgun (WGS) entry which is preliminary data.</text>
</comment>
<gene>
    <name evidence="1" type="ORF">SDC9_210380</name>
</gene>
<sequence length="113" mass="12204">MGDPVGDGRALAAIGDDIPHRGQLPRLQLPYQDRAADGQGGDHAAGLHHIGLIAKQRGRAAVHPVHPDLAQHQSQAQQQQAVDKAPDDFLRRQFLFFCIGRLPALVIGKLPCL</sequence>
<dbReference type="EMBL" id="VSSQ01140897">
    <property type="protein sequence ID" value="MPN62628.1"/>
    <property type="molecule type" value="Genomic_DNA"/>
</dbReference>
<protein>
    <submittedName>
        <fullName evidence="1">Uncharacterized protein</fullName>
    </submittedName>
</protein>
<evidence type="ECO:0000313" key="1">
    <source>
        <dbReference type="EMBL" id="MPN62628.1"/>
    </source>
</evidence>
<dbReference type="AlphaFoldDB" id="A0A645JG01"/>
<reference evidence="1" key="1">
    <citation type="submission" date="2019-08" db="EMBL/GenBank/DDBJ databases">
        <authorList>
            <person name="Kucharzyk K."/>
            <person name="Murdoch R.W."/>
            <person name="Higgins S."/>
            <person name="Loffler F."/>
        </authorList>
    </citation>
    <scope>NUCLEOTIDE SEQUENCE</scope>
</reference>
<proteinExistence type="predicted"/>
<accession>A0A645JG01</accession>